<evidence type="ECO:0000256" key="2">
    <source>
        <dbReference type="ARBA" id="ARBA00013222"/>
    </source>
</evidence>
<keyword evidence="3" id="KW-0828">Tyrosine catabolism</keyword>
<dbReference type="EC" id="1.13.11.27" evidence="2"/>
<evidence type="ECO:0000256" key="1">
    <source>
        <dbReference type="ARBA" id="ARBA00005162"/>
    </source>
</evidence>
<evidence type="ECO:0000256" key="3">
    <source>
        <dbReference type="ARBA" id="ARBA00022878"/>
    </source>
</evidence>
<dbReference type="SUPFAM" id="SSF54593">
    <property type="entry name" value="Glyoxalase/Bleomycin resistance protein/Dihydroxybiphenyl dioxygenase"/>
    <property type="match status" value="1"/>
</dbReference>
<keyword evidence="4" id="KW-0585">Phenylalanine catabolism</keyword>
<evidence type="ECO:0000256" key="4">
    <source>
        <dbReference type="ARBA" id="ARBA00023232"/>
    </source>
</evidence>
<evidence type="ECO:0000313" key="6">
    <source>
        <dbReference type="Proteomes" id="UP001209540"/>
    </source>
</evidence>
<comment type="caution">
    <text evidence="5">The sequence shown here is derived from an EMBL/GenBank/DDBJ whole genome shotgun (WGS) entry which is preliminary data.</text>
</comment>
<dbReference type="EMBL" id="JAIXMP010000003">
    <property type="protein sequence ID" value="KAI9275794.1"/>
    <property type="molecule type" value="Genomic_DNA"/>
</dbReference>
<comment type="pathway">
    <text evidence="1">Amino-acid degradation; L-phenylalanine degradation; acetoacetate and fumarate from L-phenylalanine: step 3/6.</text>
</comment>
<dbReference type="GO" id="GO:0006559">
    <property type="term" value="P:L-phenylalanine catabolic process"/>
    <property type="evidence" value="ECO:0007669"/>
    <property type="project" value="UniProtKB-KW"/>
</dbReference>
<evidence type="ECO:0000313" key="5">
    <source>
        <dbReference type="EMBL" id="KAI9275794.1"/>
    </source>
</evidence>
<dbReference type="AlphaFoldDB" id="A0AAD5KN60"/>
<proteinExistence type="predicted"/>
<accession>A0AAD5KN60</accession>
<organism evidence="5 6">
    <name type="scientific">Phascolomyces articulosus</name>
    <dbReference type="NCBI Taxonomy" id="60185"/>
    <lineage>
        <taxon>Eukaryota</taxon>
        <taxon>Fungi</taxon>
        <taxon>Fungi incertae sedis</taxon>
        <taxon>Mucoromycota</taxon>
        <taxon>Mucoromycotina</taxon>
        <taxon>Mucoromycetes</taxon>
        <taxon>Mucorales</taxon>
        <taxon>Lichtheimiaceae</taxon>
        <taxon>Phascolomyces</taxon>
    </lineage>
</organism>
<sequence>MNPMLAKKSSIQLFVDSHGGAGVRHITLNTNDIITASADFFEPLIRTMMHYGRGWLNIQLEKSNISVDDENGYLMQILTRPVEDRPISFLEITQRINFDGFGADIIPLFIFRCYLPNQYVEMDYLIRALYIDGFTPSY</sequence>
<reference evidence="5" key="2">
    <citation type="submission" date="2023-02" db="EMBL/GenBank/DDBJ databases">
        <authorList>
            <consortium name="DOE Joint Genome Institute"/>
            <person name="Mondo S.J."/>
            <person name="Chang Y."/>
            <person name="Wang Y."/>
            <person name="Ahrendt S."/>
            <person name="Andreopoulos W."/>
            <person name="Barry K."/>
            <person name="Beard J."/>
            <person name="Benny G.L."/>
            <person name="Blankenship S."/>
            <person name="Bonito G."/>
            <person name="Cuomo C."/>
            <person name="Desiro A."/>
            <person name="Gervers K.A."/>
            <person name="Hundley H."/>
            <person name="Kuo A."/>
            <person name="LaButti K."/>
            <person name="Lang B.F."/>
            <person name="Lipzen A."/>
            <person name="O'Donnell K."/>
            <person name="Pangilinan J."/>
            <person name="Reynolds N."/>
            <person name="Sandor L."/>
            <person name="Smith M.W."/>
            <person name="Tsang A."/>
            <person name="Grigoriev I.V."/>
            <person name="Stajich J.E."/>
            <person name="Spatafora J.W."/>
        </authorList>
    </citation>
    <scope>NUCLEOTIDE SEQUENCE</scope>
    <source>
        <strain evidence="5">RSA 2281</strain>
    </source>
</reference>
<dbReference type="InterPro" id="IPR029068">
    <property type="entry name" value="Glyas_Bleomycin-R_OHBP_Dase"/>
</dbReference>
<dbReference type="PANTHER" id="PTHR11959">
    <property type="entry name" value="4-HYDROXYPHENYLPYRUVATE DIOXYGENASE"/>
    <property type="match status" value="1"/>
</dbReference>
<gene>
    <name evidence="5" type="ORF">BDA99DRAFT_532745</name>
</gene>
<name>A0AAD5KN60_9FUNG</name>
<dbReference type="GO" id="GO:0003868">
    <property type="term" value="F:4-hydroxyphenylpyruvate dioxygenase activity"/>
    <property type="evidence" value="ECO:0007669"/>
    <property type="project" value="UniProtKB-EC"/>
</dbReference>
<dbReference type="Proteomes" id="UP001209540">
    <property type="component" value="Unassembled WGS sequence"/>
</dbReference>
<dbReference type="InterPro" id="IPR005956">
    <property type="entry name" value="4OHPhenylPyrv_dOase"/>
</dbReference>
<reference evidence="5" key="1">
    <citation type="journal article" date="2022" name="IScience">
        <title>Evolution of zygomycete secretomes and the origins of terrestrial fungal ecologies.</title>
        <authorList>
            <person name="Chang Y."/>
            <person name="Wang Y."/>
            <person name="Mondo S."/>
            <person name="Ahrendt S."/>
            <person name="Andreopoulos W."/>
            <person name="Barry K."/>
            <person name="Beard J."/>
            <person name="Benny G.L."/>
            <person name="Blankenship S."/>
            <person name="Bonito G."/>
            <person name="Cuomo C."/>
            <person name="Desiro A."/>
            <person name="Gervers K.A."/>
            <person name="Hundley H."/>
            <person name="Kuo A."/>
            <person name="LaButti K."/>
            <person name="Lang B.F."/>
            <person name="Lipzen A."/>
            <person name="O'Donnell K."/>
            <person name="Pangilinan J."/>
            <person name="Reynolds N."/>
            <person name="Sandor L."/>
            <person name="Smith M.E."/>
            <person name="Tsang A."/>
            <person name="Grigoriev I.V."/>
            <person name="Stajich J.E."/>
            <person name="Spatafora J.W."/>
        </authorList>
    </citation>
    <scope>NUCLEOTIDE SEQUENCE</scope>
    <source>
        <strain evidence="5">RSA 2281</strain>
    </source>
</reference>
<protein>
    <recommendedName>
        <fullName evidence="2">4-hydroxyphenylpyruvate dioxygenase</fullName>
        <ecNumber evidence="2">1.13.11.27</ecNumber>
    </recommendedName>
</protein>
<keyword evidence="6" id="KW-1185">Reference proteome</keyword>
<dbReference type="GO" id="GO:0006572">
    <property type="term" value="P:L-tyrosine catabolic process"/>
    <property type="evidence" value="ECO:0007669"/>
    <property type="project" value="UniProtKB-KW"/>
</dbReference>
<dbReference type="Gene3D" id="3.10.180.10">
    <property type="entry name" value="2,3-Dihydroxybiphenyl 1,2-Dioxygenase, domain 1"/>
    <property type="match status" value="1"/>
</dbReference>
<dbReference type="PANTHER" id="PTHR11959:SF1">
    <property type="entry name" value="4-HYDROXYPHENYLPYRUVATE DIOXYGENASE"/>
    <property type="match status" value="1"/>
</dbReference>